<dbReference type="Pfam" id="PF00096">
    <property type="entry name" value="zf-C2H2"/>
    <property type="match status" value="2"/>
</dbReference>
<dbReference type="FunFam" id="3.30.160.60:FF:001049">
    <property type="entry name" value="zinc finger protein 319"/>
    <property type="match status" value="1"/>
</dbReference>
<dbReference type="FunFam" id="3.30.160.60:FF:000446">
    <property type="entry name" value="Zinc finger protein"/>
    <property type="match status" value="1"/>
</dbReference>
<keyword evidence="1" id="KW-0479">Metal-binding</keyword>
<dbReference type="EMBL" id="OB661643">
    <property type="protein sequence ID" value="CAD7228657.1"/>
    <property type="molecule type" value="Genomic_DNA"/>
</dbReference>
<name>A0A7R8WCX4_9CRUS</name>
<dbReference type="SMART" id="SM00355">
    <property type="entry name" value="ZnF_C2H2"/>
    <property type="match status" value="4"/>
</dbReference>
<evidence type="ECO:0000256" key="2">
    <source>
        <dbReference type="ARBA" id="ARBA00022737"/>
    </source>
</evidence>
<sequence length="258" mass="29400">MEDSEVTCDPNDFPGSTDAMPLQDVIPGSMYCNNQTCDVPYQINVREDDVRVKKGKNSAGQRQQKKLFICAGGRRRSQKRKEYSRLLPTEVKRFTCAVCGKSLSSKQKLQFHELSHTGEKPFACRICGKSFAQSSHLSTHKLTHTGEKPFAYRICGKGFRSRSGLRYHEKKHPEENKSVCALCGEPFLLVDELKKHLKWHIQASFMNSGKVLKDHPNLPTYVLVIRQAFLFWDSDFSSRLEDQDFSPSAYQQFVEAVG</sequence>
<evidence type="ECO:0000256" key="3">
    <source>
        <dbReference type="ARBA" id="ARBA00022771"/>
    </source>
</evidence>
<dbReference type="GO" id="GO:0008270">
    <property type="term" value="F:zinc ion binding"/>
    <property type="evidence" value="ECO:0007669"/>
    <property type="project" value="UniProtKB-KW"/>
</dbReference>
<dbReference type="PROSITE" id="PS00028">
    <property type="entry name" value="ZINC_FINGER_C2H2_1"/>
    <property type="match status" value="3"/>
</dbReference>
<keyword evidence="3" id="KW-0863">Zinc-finger</keyword>
<accession>A0A7R8WCX4</accession>
<dbReference type="InterPro" id="IPR036236">
    <property type="entry name" value="Znf_C2H2_sf"/>
</dbReference>
<dbReference type="Gene3D" id="3.30.160.60">
    <property type="entry name" value="Classic Zinc Finger"/>
    <property type="match status" value="3"/>
</dbReference>
<dbReference type="GO" id="GO:0000978">
    <property type="term" value="F:RNA polymerase II cis-regulatory region sequence-specific DNA binding"/>
    <property type="evidence" value="ECO:0007669"/>
    <property type="project" value="TreeGrafter"/>
</dbReference>
<dbReference type="PROSITE" id="PS50157">
    <property type="entry name" value="ZINC_FINGER_C2H2_2"/>
    <property type="match status" value="3"/>
</dbReference>
<proteinExistence type="predicted"/>
<dbReference type="OrthoDB" id="6077919at2759"/>
<keyword evidence="4" id="KW-0862">Zinc</keyword>
<dbReference type="GO" id="GO:0005634">
    <property type="term" value="C:nucleus"/>
    <property type="evidence" value="ECO:0007669"/>
    <property type="project" value="UniProtKB-ARBA"/>
</dbReference>
<evidence type="ECO:0000313" key="5">
    <source>
        <dbReference type="EMBL" id="CAD7228657.1"/>
    </source>
</evidence>
<keyword evidence="2" id="KW-0677">Repeat</keyword>
<evidence type="ECO:0000256" key="1">
    <source>
        <dbReference type="ARBA" id="ARBA00022723"/>
    </source>
</evidence>
<reference evidence="5" key="1">
    <citation type="submission" date="2020-11" db="EMBL/GenBank/DDBJ databases">
        <authorList>
            <person name="Tran Van P."/>
        </authorList>
    </citation>
    <scope>NUCLEOTIDE SEQUENCE</scope>
</reference>
<dbReference type="AlphaFoldDB" id="A0A7R8WCX4"/>
<dbReference type="PANTHER" id="PTHR23235:SF120">
    <property type="entry name" value="KRUPPEL-LIKE FACTOR 15"/>
    <property type="match status" value="1"/>
</dbReference>
<evidence type="ECO:0000256" key="4">
    <source>
        <dbReference type="ARBA" id="ARBA00022833"/>
    </source>
</evidence>
<dbReference type="FunFam" id="3.30.160.60:FF:000557">
    <property type="entry name" value="zinc finger and SCAN domain-containing protein 29"/>
    <property type="match status" value="1"/>
</dbReference>
<gene>
    <name evidence="5" type="ORF">CTOB1V02_LOCUS6537</name>
</gene>
<dbReference type="SUPFAM" id="SSF57667">
    <property type="entry name" value="beta-beta-alpha zinc fingers"/>
    <property type="match status" value="2"/>
</dbReference>
<dbReference type="PANTHER" id="PTHR23235">
    <property type="entry name" value="KRUEPPEL-LIKE TRANSCRIPTION FACTOR"/>
    <property type="match status" value="1"/>
</dbReference>
<dbReference type="GO" id="GO:0000981">
    <property type="term" value="F:DNA-binding transcription factor activity, RNA polymerase II-specific"/>
    <property type="evidence" value="ECO:0007669"/>
    <property type="project" value="TreeGrafter"/>
</dbReference>
<dbReference type="InterPro" id="IPR013087">
    <property type="entry name" value="Znf_C2H2_type"/>
</dbReference>
<organism evidence="5">
    <name type="scientific">Cyprideis torosa</name>
    <dbReference type="NCBI Taxonomy" id="163714"/>
    <lineage>
        <taxon>Eukaryota</taxon>
        <taxon>Metazoa</taxon>
        <taxon>Ecdysozoa</taxon>
        <taxon>Arthropoda</taxon>
        <taxon>Crustacea</taxon>
        <taxon>Oligostraca</taxon>
        <taxon>Ostracoda</taxon>
        <taxon>Podocopa</taxon>
        <taxon>Podocopida</taxon>
        <taxon>Cytherocopina</taxon>
        <taxon>Cytheroidea</taxon>
        <taxon>Cytherideidae</taxon>
        <taxon>Cyprideis</taxon>
    </lineage>
</organism>
<protein>
    <submittedName>
        <fullName evidence="5">Uncharacterized protein</fullName>
    </submittedName>
</protein>